<feature type="domain" description="Response regulatory" evidence="8">
    <location>
        <begin position="1010"/>
        <end position="1126"/>
    </location>
</feature>
<dbReference type="InterPro" id="IPR003594">
    <property type="entry name" value="HATPase_dom"/>
</dbReference>
<keyword evidence="4" id="KW-0808">Transferase</keyword>
<keyword evidence="3 6" id="KW-0597">Phosphoprotein</keyword>
<dbReference type="Proteomes" id="UP000645462">
    <property type="component" value="Unassembled WGS sequence"/>
</dbReference>
<dbReference type="InterPro" id="IPR003661">
    <property type="entry name" value="HisK_dim/P_dom"/>
</dbReference>
<keyword evidence="5" id="KW-0418">Kinase</keyword>
<evidence type="ECO:0000313" key="11">
    <source>
        <dbReference type="EMBL" id="GGC06993.1"/>
    </source>
</evidence>
<dbReference type="PANTHER" id="PTHR43304:SF1">
    <property type="entry name" value="PAC DOMAIN-CONTAINING PROTEIN"/>
    <property type="match status" value="1"/>
</dbReference>
<dbReference type="SMART" id="SM00448">
    <property type="entry name" value="REC"/>
    <property type="match status" value="1"/>
</dbReference>
<dbReference type="SMART" id="SM00387">
    <property type="entry name" value="HATPase_c"/>
    <property type="match status" value="1"/>
</dbReference>
<dbReference type="SMART" id="SM00388">
    <property type="entry name" value="HisKA"/>
    <property type="match status" value="1"/>
</dbReference>
<dbReference type="SUPFAM" id="SSF55874">
    <property type="entry name" value="ATPase domain of HSP90 chaperone/DNA topoisomerase II/histidine kinase"/>
    <property type="match status" value="1"/>
</dbReference>
<dbReference type="InterPro" id="IPR004358">
    <property type="entry name" value="Sig_transdc_His_kin-like_C"/>
</dbReference>
<comment type="catalytic activity">
    <reaction evidence="1">
        <text>ATP + protein L-histidine = ADP + protein N-phospho-L-histidine.</text>
        <dbReference type="EC" id="2.7.13.3"/>
    </reaction>
</comment>
<dbReference type="InterPro" id="IPR036890">
    <property type="entry name" value="HATPase_C_sf"/>
</dbReference>
<dbReference type="Pfam" id="PF02518">
    <property type="entry name" value="HATPase_c"/>
    <property type="match status" value="1"/>
</dbReference>
<dbReference type="InterPro" id="IPR013655">
    <property type="entry name" value="PAS_fold_3"/>
</dbReference>
<dbReference type="SUPFAM" id="SSF47384">
    <property type="entry name" value="Homodimeric domain of signal transducing histidine kinase"/>
    <property type="match status" value="1"/>
</dbReference>
<keyword evidence="12" id="KW-1185">Reference proteome</keyword>
<dbReference type="Gene3D" id="2.10.70.100">
    <property type="match status" value="1"/>
</dbReference>
<dbReference type="NCBIfam" id="TIGR00229">
    <property type="entry name" value="sensory_box"/>
    <property type="match status" value="4"/>
</dbReference>
<evidence type="ECO:0000256" key="2">
    <source>
        <dbReference type="ARBA" id="ARBA00012438"/>
    </source>
</evidence>
<evidence type="ECO:0000256" key="3">
    <source>
        <dbReference type="ARBA" id="ARBA00022553"/>
    </source>
</evidence>
<feature type="domain" description="Histidine kinase" evidence="7">
    <location>
        <begin position="766"/>
        <end position="989"/>
    </location>
</feature>
<dbReference type="EC" id="2.7.13.3" evidence="2"/>
<dbReference type="EMBL" id="BMFC01000005">
    <property type="protein sequence ID" value="GGC06993.1"/>
    <property type="molecule type" value="Genomic_DNA"/>
</dbReference>
<evidence type="ECO:0000313" key="12">
    <source>
        <dbReference type="Proteomes" id="UP000645462"/>
    </source>
</evidence>
<dbReference type="InterPro" id="IPR000700">
    <property type="entry name" value="PAS-assoc_C"/>
</dbReference>
<reference evidence="12" key="1">
    <citation type="journal article" date="2019" name="Int. J. Syst. Evol. Microbiol.">
        <title>The Global Catalogue of Microorganisms (GCM) 10K type strain sequencing project: providing services to taxonomists for standard genome sequencing and annotation.</title>
        <authorList>
            <consortium name="The Broad Institute Genomics Platform"/>
            <consortium name="The Broad Institute Genome Sequencing Center for Infectious Disease"/>
            <person name="Wu L."/>
            <person name="Ma J."/>
        </authorList>
    </citation>
    <scope>NUCLEOTIDE SEQUENCE [LARGE SCALE GENOMIC DNA]</scope>
    <source>
        <strain evidence="12">CGMCC 1.12478</strain>
    </source>
</reference>
<dbReference type="InterPro" id="IPR005467">
    <property type="entry name" value="His_kinase_dom"/>
</dbReference>
<organism evidence="11 12">
    <name type="scientific">Marivita lacus</name>
    <dbReference type="NCBI Taxonomy" id="1323742"/>
    <lineage>
        <taxon>Bacteria</taxon>
        <taxon>Pseudomonadati</taxon>
        <taxon>Pseudomonadota</taxon>
        <taxon>Alphaproteobacteria</taxon>
        <taxon>Rhodobacterales</taxon>
        <taxon>Roseobacteraceae</taxon>
        <taxon>Marivita</taxon>
    </lineage>
</organism>
<protein>
    <recommendedName>
        <fullName evidence="2">histidine kinase</fullName>
        <ecNumber evidence="2">2.7.13.3</ecNumber>
    </recommendedName>
</protein>
<dbReference type="InterPro" id="IPR011006">
    <property type="entry name" value="CheY-like_superfamily"/>
</dbReference>
<dbReference type="Gene3D" id="6.10.250.490">
    <property type="match status" value="1"/>
</dbReference>
<dbReference type="SUPFAM" id="SSF55785">
    <property type="entry name" value="PYP-like sensor domain (PAS domain)"/>
    <property type="match status" value="6"/>
</dbReference>
<evidence type="ECO:0000256" key="6">
    <source>
        <dbReference type="PROSITE-ProRule" id="PRU00169"/>
    </source>
</evidence>
<dbReference type="PANTHER" id="PTHR43304">
    <property type="entry name" value="PHYTOCHROME-LIKE PROTEIN CPH1"/>
    <property type="match status" value="1"/>
</dbReference>
<dbReference type="Pfam" id="PF00072">
    <property type="entry name" value="Response_reg"/>
    <property type="match status" value="1"/>
</dbReference>
<dbReference type="InterPro" id="IPR001789">
    <property type="entry name" value="Sig_transdc_resp-reg_receiver"/>
</dbReference>
<feature type="domain" description="PAC" evidence="10">
    <location>
        <begin position="326"/>
        <end position="378"/>
    </location>
</feature>
<feature type="modified residue" description="4-aspartylphosphate" evidence="6">
    <location>
        <position position="1060"/>
    </location>
</feature>
<dbReference type="InterPro" id="IPR001610">
    <property type="entry name" value="PAC"/>
</dbReference>
<evidence type="ECO:0000259" key="7">
    <source>
        <dbReference type="PROSITE" id="PS50109"/>
    </source>
</evidence>
<evidence type="ECO:0000256" key="4">
    <source>
        <dbReference type="ARBA" id="ARBA00022679"/>
    </source>
</evidence>
<feature type="domain" description="PAC" evidence="10">
    <location>
        <begin position="199"/>
        <end position="251"/>
    </location>
</feature>
<feature type="domain" description="PAS" evidence="9">
    <location>
        <begin position="492"/>
        <end position="569"/>
    </location>
</feature>
<evidence type="ECO:0000259" key="8">
    <source>
        <dbReference type="PROSITE" id="PS50110"/>
    </source>
</evidence>
<dbReference type="Gene3D" id="3.30.450.20">
    <property type="entry name" value="PAS domain"/>
    <property type="match status" value="6"/>
</dbReference>
<dbReference type="InterPro" id="IPR000014">
    <property type="entry name" value="PAS"/>
</dbReference>
<dbReference type="PROSITE" id="PS50109">
    <property type="entry name" value="HIS_KIN"/>
    <property type="match status" value="1"/>
</dbReference>
<feature type="domain" description="PAS" evidence="9">
    <location>
        <begin position="379"/>
        <end position="427"/>
    </location>
</feature>
<accession>A0ABQ1KTK6</accession>
<dbReference type="Gene3D" id="3.40.50.2300">
    <property type="match status" value="1"/>
</dbReference>
<comment type="caution">
    <text evidence="11">The sequence shown here is derived from an EMBL/GenBank/DDBJ whole genome shotgun (WGS) entry which is preliminary data.</text>
</comment>
<feature type="domain" description="PAS" evidence="9">
    <location>
        <begin position="625"/>
        <end position="697"/>
    </location>
</feature>
<dbReference type="PROSITE" id="PS50110">
    <property type="entry name" value="RESPONSE_REGULATORY"/>
    <property type="match status" value="1"/>
</dbReference>
<dbReference type="CDD" id="cd00130">
    <property type="entry name" value="PAS"/>
    <property type="match status" value="4"/>
</dbReference>
<dbReference type="Gene3D" id="3.30.565.10">
    <property type="entry name" value="Histidine kinase-like ATPase, C-terminal domain"/>
    <property type="match status" value="1"/>
</dbReference>
<dbReference type="Pfam" id="PF13426">
    <property type="entry name" value="PAS_9"/>
    <property type="match status" value="1"/>
</dbReference>
<sequence length="1128" mass="126301">MNTVTDILFLSHPDPMWVYDLDTLRFLAVNKAAVAKYGYSHDEFLAMTIADIRPSEDKSALVANVAAVTEGRDEAGVWRHRLKSGEIIHVDITSHTIDHDGHRAELIAARDVTERIASEAALARAKRMLEIAGHSAKFGAWRYCVKRDRVEWSTETARIHDEPDGFSPAIADGIAYYIPEHRERVTAHFRACLDHGTPWDDTLQIVTAKGRKLWVRCTGEAEYDESGRVVILQGSFQDISELVTVRNRAEQSEMLLAIAGRAVKLGGWRVDLASEKVMWTDGVAAIHELPPGTPPTLKDGADYFAPEERDSARKVFQDCVEHGIPFDDIRDLITAKGNRVQVRSIGVPVKDDTGQIVAVQGAMQDITELTSARREAYELSRRLAETLENIGDAFFTLDRDWRYTYLNSKAEELMRHSRSELIGRRVIDAFPELAGSIAESEYARAFDSGQTVRFEQFYAPFERSFRISAHPTPDGLAVYFSDITQECRQTEQLRLLEAAVEQISDIVIITETVTQDALGNAKIVYVNDAFERMTGFTRDEAIGQTPSMLQGPKTQRSELERIQKAFETHSPVRAELINYTKTGQEYWLELDIVPLENGEGQVTHFVAVQRDITDRKRGEDALRVSEARFRLIADATENTVWDWDIAEGRWWWSDGMAQQFGHHPDPAAKEPTLWRENVHPDDQARLDENFEKLLLGEIDASHERYVFRRADGSWAHVEDHAFPIRDNEGRIVRVIGSMADISDRLDMEERLRQSQKLEAVGQLTGGVAHDFNNLLTIIMGNTEMLRDSLEQDSPLRRFADASAVATDRAAELTNRLLAFSRKQMLQPQVLDVNAVITDFEDILRRTLGENIDIEIDLANDIWLTEIDLSQAEAAILNLAINARDAMQGGGSLTIETANVVLDEAYVSSEPDVPAGHYIVIAVSDTGHGIPKDQITQVFQPFFTTKAVGQGTGLGLSMVHGFVKQTGGHIRIYSEVNEGTTVKLYFPRYVGDREEQGATSQDRPLQHGQETILVIEDDVLILQQLMAQLTGLGYRVITASAGPPALDILRARTDIDLLLTDVILPGGMNGRQIADAARVIHPDLKVLFTSGYSENAIVHHGRLDSDVNFLGKPYRRSELAAKVREVLDI</sequence>
<name>A0ABQ1KTK6_9RHOB</name>
<proteinExistence type="predicted"/>
<feature type="domain" description="PAS" evidence="9">
    <location>
        <begin position="1"/>
        <end position="72"/>
    </location>
</feature>
<gene>
    <name evidence="11" type="ORF">GCM10011363_24650</name>
</gene>
<dbReference type="Pfam" id="PF08448">
    <property type="entry name" value="PAS_4"/>
    <property type="match status" value="2"/>
</dbReference>
<dbReference type="PRINTS" id="PR00344">
    <property type="entry name" value="BCTRLSENSOR"/>
</dbReference>
<evidence type="ECO:0000256" key="1">
    <source>
        <dbReference type="ARBA" id="ARBA00000085"/>
    </source>
</evidence>
<dbReference type="InterPro" id="IPR036097">
    <property type="entry name" value="HisK_dim/P_sf"/>
</dbReference>
<dbReference type="PROSITE" id="PS50112">
    <property type="entry name" value="PAS"/>
    <property type="match status" value="4"/>
</dbReference>
<dbReference type="InterPro" id="IPR035965">
    <property type="entry name" value="PAS-like_dom_sf"/>
</dbReference>
<dbReference type="InterPro" id="IPR052162">
    <property type="entry name" value="Sensor_kinase/Photoreceptor"/>
</dbReference>
<feature type="domain" description="PAC" evidence="10">
    <location>
        <begin position="570"/>
        <end position="624"/>
    </location>
</feature>
<feature type="domain" description="PAC" evidence="10">
    <location>
        <begin position="700"/>
        <end position="753"/>
    </location>
</feature>
<evidence type="ECO:0000256" key="5">
    <source>
        <dbReference type="ARBA" id="ARBA00022777"/>
    </source>
</evidence>
<evidence type="ECO:0000259" key="10">
    <source>
        <dbReference type="PROSITE" id="PS50113"/>
    </source>
</evidence>
<dbReference type="SUPFAM" id="SSF52172">
    <property type="entry name" value="CheY-like"/>
    <property type="match status" value="1"/>
</dbReference>
<dbReference type="SMART" id="SM00086">
    <property type="entry name" value="PAC"/>
    <property type="match status" value="5"/>
</dbReference>
<dbReference type="Pfam" id="PF00512">
    <property type="entry name" value="HisKA"/>
    <property type="match status" value="1"/>
</dbReference>
<dbReference type="CDD" id="cd00082">
    <property type="entry name" value="HisKA"/>
    <property type="match status" value="1"/>
</dbReference>
<evidence type="ECO:0000259" key="9">
    <source>
        <dbReference type="PROSITE" id="PS50112"/>
    </source>
</evidence>
<dbReference type="SMART" id="SM00091">
    <property type="entry name" value="PAS"/>
    <property type="match status" value="4"/>
</dbReference>
<dbReference type="Gene3D" id="1.10.287.130">
    <property type="match status" value="1"/>
</dbReference>
<dbReference type="PROSITE" id="PS50113">
    <property type="entry name" value="PAC"/>
    <property type="match status" value="4"/>
</dbReference>
<dbReference type="InterPro" id="IPR013656">
    <property type="entry name" value="PAS_4"/>
</dbReference>
<dbReference type="Pfam" id="PF08447">
    <property type="entry name" value="PAS_3"/>
    <property type="match status" value="3"/>
</dbReference>
<dbReference type="CDD" id="cd18161">
    <property type="entry name" value="REC_hyHK_blue-like"/>
    <property type="match status" value="1"/>
</dbReference>